<dbReference type="SUPFAM" id="SSF52172">
    <property type="entry name" value="CheY-like"/>
    <property type="match status" value="1"/>
</dbReference>
<dbReference type="PROSITE" id="PS50921">
    <property type="entry name" value="ANTAR"/>
    <property type="match status" value="1"/>
</dbReference>
<feature type="domain" description="STAS" evidence="2">
    <location>
        <begin position="15"/>
        <end position="106"/>
    </location>
</feature>
<dbReference type="InterPro" id="IPR002645">
    <property type="entry name" value="STAS_dom"/>
</dbReference>
<comment type="caution">
    <text evidence="4">The sequence shown here is derived from an EMBL/GenBank/DDBJ whole genome shotgun (WGS) entry which is preliminary data.</text>
</comment>
<dbReference type="InterPro" id="IPR036388">
    <property type="entry name" value="WH-like_DNA-bd_sf"/>
</dbReference>
<gene>
    <name evidence="4" type="ORF">ACKI18_30845</name>
</gene>
<dbReference type="Gene3D" id="1.10.10.10">
    <property type="entry name" value="Winged helix-like DNA-binding domain superfamily/Winged helix DNA-binding domain"/>
    <property type="match status" value="1"/>
</dbReference>
<evidence type="ECO:0000256" key="1">
    <source>
        <dbReference type="SAM" id="MobiDB-lite"/>
    </source>
</evidence>
<name>A0ABW9HY96_9ACTN</name>
<evidence type="ECO:0000259" key="3">
    <source>
        <dbReference type="PROSITE" id="PS50921"/>
    </source>
</evidence>
<dbReference type="InterPro" id="IPR036513">
    <property type="entry name" value="STAS_dom_sf"/>
</dbReference>
<dbReference type="Proteomes" id="UP001631957">
    <property type="component" value="Unassembled WGS sequence"/>
</dbReference>
<feature type="domain" description="ANTAR" evidence="3">
    <location>
        <begin position="119"/>
        <end position="180"/>
    </location>
</feature>
<evidence type="ECO:0000313" key="4">
    <source>
        <dbReference type="EMBL" id="MFM9613074.1"/>
    </source>
</evidence>
<evidence type="ECO:0000313" key="5">
    <source>
        <dbReference type="Proteomes" id="UP001631957"/>
    </source>
</evidence>
<protein>
    <submittedName>
        <fullName evidence="4">ANTAR domain-containing protein</fullName>
    </submittedName>
</protein>
<dbReference type="RefSeq" id="WP_112476025.1">
    <property type="nucleotide sequence ID" value="NZ_JBJVNI010000018.1"/>
</dbReference>
<dbReference type="Pfam" id="PF03861">
    <property type="entry name" value="ANTAR"/>
    <property type="match status" value="1"/>
</dbReference>
<dbReference type="CDD" id="cd07043">
    <property type="entry name" value="STAS_anti-anti-sigma_factors"/>
    <property type="match status" value="1"/>
</dbReference>
<sequence>MPNPPGEARPHPAAPSVRTRRDGDRVVVTVGGELCLDDSALLERTLRAALREPARRVELDLGALEFWDCSALNVLLEIRRYAMAAGKSLAVTAASPVAERLLALTGTCPLLVEGHVTEEEALRGEVVQLRRAMRTRPEIDLARGILMASFGLSPDEAWNVLVKASQNTNTKLHRLASTVVTTVRGEPLPDPVRQHLTDAVASVSDAEKTPP</sequence>
<feature type="region of interest" description="Disordered" evidence="1">
    <location>
        <begin position="1"/>
        <end position="22"/>
    </location>
</feature>
<dbReference type="PANTHER" id="PTHR33495:SF2">
    <property type="entry name" value="ANTI-SIGMA FACTOR ANTAGONIST TM_1081-RELATED"/>
    <property type="match status" value="1"/>
</dbReference>
<proteinExistence type="predicted"/>
<keyword evidence="5" id="KW-1185">Reference proteome</keyword>
<dbReference type="InterPro" id="IPR005561">
    <property type="entry name" value="ANTAR"/>
</dbReference>
<dbReference type="PROSITE" id="PS50801">
    <property type="entry name" value="STAS"/>
    <property type="match status" value="1"/>
</dbReference>
<dbReference type="EMBL" id="JBJVNI010000018">
    <property type="protein sequence ID" value="MFM9613074.1"/>
    <property type="molecule type" value="Genomic_DNA"/>
</dbReference>
<dbReference type="InterPro" id="IPR011006">
    <property type="entry name" value="CheY-like_superfamily"/>
</dbReference>
<dbReference type="SUPFAM" id="SSF52091">
    <property type="entry name" value="SpoIIaa-like"/>
    <property type="match status" value="1"/>
</dbReference>
<reference evidence="4 5" key="1">
    <citation type="submission" date="2024-12" db="EMBL/GenBank/DDBJ databases">
        <title>Forecasting of Potato common scab and diversities of Pathogenic streptomyces spp. in china.</title>
        <authorList>
            <person name="Handique U."/>
            <person name="Wu J."/>
        </authorList>
    </citation>
    <scope>NUCLEOTIDE SEQUENCE [LARGE SCALE GENOMIC DNA]</scope>
    <source>
        <strain evidence="4 5">ZRIMU1530</strain>
    </source>
</reference>
<dbReference type="SMART" id="SM01012">
    <property type="entry name" value="ANTAR"/>
    <property type="match status" value="1"/>
</dbReference>
<dbReference type="Pfam" id="PF13466">
    <property type="entry name" value="STAS_2"/>
    <property type="match status" value="1"/>
</dbReference>
<organism evidence="4 5">
    <name type="scientific">Streptomyces niveiscabiei</name>
    <dbReference type="NCBI Taxonomy" id="164115"/>
    <lineage>
        <taxon>Bacteria</taxon>
        <taxon>Bacillati</taxon>
        <taxon>Actinomycetota</taxon>
        <taxon>Actinomycetes</taxon>
        <taxon>Kitasatosporales</taxon>
        <taxon>Streptomycetaceae</taxon>
        <taxon>Streptomyces</taxon>
    </lineage>
</organism>
<evidence type="ECO:0000259" key="2">
    <source>
        <dbReference type="PROSITE" id="PS50801"/>
    </source>
</evidence>
<dbReference type="InterPro" id="IPR058548">
    <property type="entry name" value="MlaB-like_STAS"/>
</dbReference>
<accession>A0ABW9HY96</accession>
<dbReference type="Gene3D" id="3.30.750.24">
    <property type="entry name" value="STAS domain"/>
    <property type="match status" value="1"/>
</dbReference>
<dbReference type="PANTHER" id="PTHR33495">
    <property type="entry name" value="ANTI-SIGMA FACTOR ANTAGONIST TM_1081-RELATED-RELATED"/>
    <property type="match status" value="1"/>
</dbReference>